<evidence type="ECO:0000313" key="2">
    <source>
        <dbReference type="Proteomes" id="UP001218362"/>
    </source>
</evidence>
<accession>A0AAJ5X6K3</accession>
<dbReference type="AlphaFoldDB" id="A0AAJ5X6K3"/>
<dbReference type="Proteomes" id="UP001218362">
    <property type="component" value="Chromosome"/>
</dbReference>
<protein>
    <submittedName>
        <fullName evidence="1">Uncharacterized protein</fullName>
    </submittedName>
</protein>
<organism evidence="1 2">
    <name type="scientific">Candidatus Andeanibacterium colombiense</name>
    <dbReference type="NCBI Taxonomy" id="3121345"/>
    <lineage>
        <taxon>Bacteria</taxon>
        <taxon>Pseudomonadati</taxon>
        <taxon>Pseudomonadota</taxon>
        <taxon>Alphaproteobacteria</taxon>
        <taxon>Sphingomonadales</taxon>
        <taxon>Sphingomonadaceae</taxon>
        <taxon>Candidatus Andeanibacterium</taxon>
    </lineage>
</organism>
<proteinExistence type="predicted"/>
<gene>
    <name evidence="1" type="ORF">P0Y56_00310</name>
</gene>
<dbReference type="KEGG" id="acob:P0Y56_00310"/>
<reference evidence="1" key="1">
    <citation type="submission" date="2023-03" db="EMBL/GenBank/DDBJ databases">
        <title>Andean soil-derived lignocellulolytic bacterial consortium as a source of novel taxa and putative plastic-active enzymes.</title>
        <authorList>
            <person name="Diaz-Garcia L."/>
            <person name="Chuvochina M."/>
            <person name="Feuerriegel G."/>
            <person name="Bunk B."/>
            <person name="Sproer C."/>
            <person name="Streit W.R."/>
            <person name="Rodriguez L.M."/>
            <person name="Overmann J."/>
            <person name="Jimenez D.J."/>
        </authorList>
    </citation>
    <scope>NUCLEOTIDE SEQUENCE</scope>
    <source>
        <strain evidence="1">MAG 26</strain>
    </source>
</reference>
<evidence type="ECO:0000313" key="1">
    <source>
        <dbReference type="EMBL" id="WEK46767.1"/>
    </source>
</evidence>
<dbReference type="EMBL" id="CP119316">
    <property type="protein sequence ID" value="WEK46767.1"/>
    <property type="molecule type" value="Genomic_DNA"/>
</dbReference>
<name>A0AAJ5X6K3_9SPHN</name>
<sequence length="63" mass="7134">MRRSLVLTDESARHPFRVALPPHVRSGGEPLAIRRGWWLTAQDLRDFLLAYCACLLAVTVFIA</sequence>